<dbReference type="Proteomes" id="UP001589795">
    <property type="component" value="Unassembled WGS sequence"/>
</dbReference>
<dbReference type="PANTHER" id="PTHR43161:SF9">
    <property type="entry name" value="SORBITOL DEHYDROGENASE"/>
    <property type="match status" value="1"/>
</dbReference>
<name>A0ABV6CN00_9RHOB</name>
<dbReference type="Gene3D" id="3.40.50.720">
    <property type="entry name" value="NAD(P)-binding Rossmann-like Domain"/>
    <property type="match status" value="1"/>
</dbReference>
<accession>A0ABV6CN00</accession>
<comment type="cofactor">
    <cofactor evidence="1 6">
        <name>Zn(2+)</name>
        <dbReference type="ChEBI" id="CHEBI:29105"/>
    </cofactor>
</comment>
<evidence type="ECO:0000256" key="4">
    <source>
        <dbReference type="ARBA" id="ARBA00022833"/>
    </source>
</evidence>
<proteinExistence type="inferred from homology"/>
<dbReference type="InterPro" id="IPR020843">
    <property type="entry name" value="ER"/>
</dbReference>
<evidence type="ECO:0000256" key="2">
    <source>
        <dbReference type="ARBA" id="ARBA00008072"/>
    </source>
</evidence>
<dbReference type="PANTHER" id="PTHR43161">
    <property type="entry name" value="SORBITOL DEHYDROGENASE"/>
    <property type="match status" value="1"/>
</dbReference>
<feature type="domain" description="Enoyl reductase (ER)" evidence="7">
    <location>
        <begin position="7"/>
        <end position="341"/>
    </location>
</feature>
<keyword evidence="3 6" id="KW-0479">Metal-binding</keyword>
<keyword evidence="5" id="KW-0560">Oxidoreductase</keyword>
<dbReference type="SUPFAM" id="SSF50129">
    <property type="entry name" value="GroES-like"/>
    <property type="match status" value="1"/>
</dbReference>
<evidence type="ECO:0000256" key="6">
    <source>
        <dbReference type="RuleBase" id="RU361277"/>
    </source>
</evidence>
<evidence type="ECO:0000256" key="1">
    <source>
        <dbReference type="ARBA" id="ARBA00001947"/>
    </source>
</evidence>
<dbReference type="InterPro" id="IPR013149">
    <property type="entry name" value="ADH-like_C"/>
</dbReference>
<evidence type="ECO:0000313" key="8">
    <source>
        <dbReference type="EMBL" id="MFC0200348.1"/>
    </source>
</evidence>
<protein>
    <submittedName>
        <fullName evidence="8">L-idonate 5-dehydrogenase</fullName>
    </submittedName>
</protein>
<evidence type="ECO:0000259" key="7">
    <source>
        <dbReference type="SMART" id="SM00829"/>
    </source>
</evidence>
<dbReference type="SMART" id="SM00829">
    <property type="entry name" value="PKS_ER"/>
    <property type="match status" value="1"/>
</dbReference>
<dbReference type="InterPro" id="IPR036291">
    <property type="entry name" value="NAD(P)-bd_dom_sf"/>
</dbReference>
<evidence type="ECO:0000256" key="3">
    <source>
        <dbReference type="ARBA" id="ARBA00022723"/>
    </source>
</evidence>
<dbReference type="RefSeq" id="WP_265507754.1">
    <property type="nucleotide sequence ID" value="NZ_JAOTBE010000042.1"/>
</dbReference>
<reference evidence="8 9" key="1">
    <citation type="submission" date="2024-09" db="EMBL/GenBank/DDBJ databases">
        <authorList>
            <person name="Sun Q."/>
            <person name="Mori K."/>
        </authorList>
    </citation>
    <scope>NUCLEOTIDE SEQUENCE [LARGE SCALE GENOMIC DNA]</scope>
    <source>
        <strain evidence="8 9">CCM 7904</strain>
    </source>
</reference>
<evidence type="ECO:0000313" key="9">
    <source>
        <dbReference type="Proteomes" id="UP001589795"/>
    </source>
</evidence>
<dbReference type="Pfam" id="PF08240">
    <property type="entry name" value="ADH_N"/>
    <property type="match status" value="1"/>
</dbReference>
<comment type="caution">
    <text evidence="8">The sequence shown here is derived from an EMBL/GenBank/DDBJ whole genome shotgun (WGS) entry which is preliminary data.</text>
</comment>
<dbReference type="CDD" id="cd08232">
    <property type="entry name" value="idonate-5-DH"/>
    <property type="match status" value="1"/>
</dbReference>
<dbReference type="SUPFAM" id="SSF51735">
    <property type="entry name" value="NAD(P)-binding Rossmann-fold domains"/>
    <property type="match status" value="1"/>
</dbReference>
<dbReference type="InterPro" id="IPR013154">
    <property type="entry name" value="ADH-like_N"/>
</dbReference>
<dbReference type="InterPro" id="IPR002328">
    <property type="entry name" value="ADH_Zn_CS"/>
</dbReference>
<dbReference type="PROSITE" id="PS00059">
    <property type="entry name" value="ADH_ZINC"/>
    <property type="match status" value="1"/>
</dbReference>
<dbReference type="Gene3D" id="3.90.180.10">
    <property type="entry name" value="Medium-chain alcohol dehydrogenases, catalytic domain"/>
    <property type="match status" value="1"/>
</dbReference>
<dbReference type="EMBL" id="JBHLWQ010000073">
    <property type="protein sequence ID" value="MFC0200348.1"/>
    <property type="molecule type" value="Genomic_DNA"/>
</dbReference>
<keyword evidence="4 6" id="KW-0862">Zinc</keyword>
<dbReference type="Pfam" id="PF00107">
    <property type="entry name" value="ADH_zinc_N"/>
    <property type="match status" value="1"/>
</dbReference>
<comment type="similarity">
    <text evidence="2 6">Belongs to the zinc-containing alcohol dehydrogenase family.</text>
</comment>
<gene>
    <name evidence="8" type="ORF">ACFFIZ_08455</name>
</gene>
<dbReference type="InterPro" id="IPR011032">
    <property type="entry name" value="GroES-like_sf"/>
</dbReference>
<evidence type="ECO:0000256" key="5">
    <source>
        <dbReference type="ARBA" id="ARBA00023002"/>
    </source>
</evidence>
<sequence length="345" mass="36119">MRACVIRAAKELHVQAWDEADLQPGEVRLDFAWGGICGSDLHYYAHGRVANSILREPMILGHEFSGYVREVGPDVSGLAVGTAVAVNPSHPCMECDQCAAGLTHLCRHMRFMGSAAHHPHTNGGFAERPVVLASQCVPLPQGFDPMLAALCEPYAVALHAVALAQIRPGASVLVTGAGTIGSLVAVAARKAGAGRLIVTDIAEPALQRIAGITDAETFVVGSSEADDAAEQAIGEVDVVLEAAGVASALEMAIRRIKPRGRIVQVGFLPPTAALSLSGLLIREVTLVGAYRFLGEFDEAVRQISAGEVDLGPLVTARFTMDEAEAAFAAAGDRSQNVKVLLSFGT</sequence>
<organism evidence="8 9">
    <name type="scientific">Paracoccus rhizosphaerae</name>
    <dbReference type="NCBI Taxonomy" id="1133347"/>
    <lineage>
        <taxon>Bacteria</taxon>
        <taxon>Pseudomonadati</taxon>
        <taxon>Pseudomonadota</taxon>
        <taxon>Alphaproteobacteria</taxon>
        <taxon>Rhodobacterales</taxon>
        <taxon>Paracoccaceae</taxon>
        <taxon>Paracoccus</taxon>
    </lineage>
</organism>
<keyword evidence="9" id="KW-1185">Reference proteome</keyword>